<dbReference type="OrthoDB" id="9800856at2"/>
<sequence length="141" mass="16908">MKNKTTIRARYSETDQMGVIYHANYFNWFEIGRTSFFRNLGYDYKKLENKGVLLPVIDVGCKYIMSAKYDDEIIIETYIEKLKGVKIKYKYNIIRKRDNLLLAEGYTIHAFVNKDLKPINFKKKYNELWNKLNEAIEKEKK</sequence>
<protein>
    <submittedName>
        <fullName evidence="3">Acyl-CoA thioesterase</fullName>
    </submittedName>
</protein>
<dbReference type="InterPro" id="IPR050563">
    <property type="entry name" value="4-hydroxybenzoyl-CoA_TE"/>
</dbReference>
<reference evidence="3 4" key="1">
    <citation type="submission" date="2018-08" db="EMBL/GenBank/DDBJ databases">
        <title>Murine metabolic-syndrome-specific gut microbial biobank.</title>
        <authorList>
            <person name="Liu C."/>
        </authorList>
    </citation>
    <scope>NUCLEOTIDE SEQUENCE [LARGE SCALE GENOMIC DNA]</scope>
    <source>
        <strain evidence="3 4">583</strain>
    </source>
</reference>
<dbReference type="NCBIfam" id="TIGR00051">
    <property type="entry name" value="YbgC/FadM family acyl-CoA thioesterase"/>
    <property type="match status" value="1"/>
</dbReference>
<evidence type="ECO:0000256" key="2">
    <source>
        <dbReference type="ARBA" id="ARBA00022801"/>
    </source>
</evidence>
<dbReference type="PANTHER" id="PTHR31793:SF27">
    <property type="entry name" value="NOVEL THIOESTERASE SUPERFAMILY DOMAIN AND SAPOSIN A-TYPE DOMAIN CONTAINING PROTEIN (0610012H03RIK)"/>
    <property type="match status" value="1"/>
</dbReference>
<dbReference type="Pfam" id="PF13279">
    <property type="entry name" value="4HBT_2"/>
    <property type="match status" value="1"/>
</dbReference>
<dbReference type="AlphaFoldDB" id="A0A845R0E0"/>
<dbReference type="RefSeq" id="WP_160198640.1">
    <property type="nucleotide sequence ID" value="NZ_QXXA01000023.1"/>
</dbReference>
<dbReference type="InterPro" id="IPR029069">
    <property type="entry name" value="HotDog_dom_sf"/>
</dbReference>
<comment type="similarity">
    <text evidence="1">Belongs to the 4-hydroxybenzoyl-CoA thioesterase family.</text>
</comment>
<gene>
    <name evidence="3" type="ORF">D3Z33_15050</name>
</gene>
<dbReference type="CDD" id="cd00586">
    <property type="entry name" value="4HBT"/>
    <property type="match status" value="1"/>
</dbReference>
<organism evidence="3 4">
    <name type="scientific">Senegalia massiliensis</name>
    <dbReference type="NCBI Taxonomy" id="1720316"/>
    <lineage>
        <taxon>Bacteria</taxon>
        <taxon>Bacillati</taxon>
        <taxon>Bacillota</taxon>
        <taxon>Clostridia</taxon>
        <taxon>Eubacteriales</taxon>
        <taxon>Clostridiaceae</taxon>
        <taxon>Senegalia</taxon>
    </lineage>
</organism>
<dbReference type="Gene3D" id="3.10.129.10">
    <property type="entry name" value="Hotdog Thioesterase"/>
    <property type="match status" value="1"/>
</dbReference>
<dbReference type="Proteomes" id="UP000467132">
    <property type="component" value="Unassembled WGS sequence"/>
</dbReference>
<dbReference type="InterPro" id="IPR006684">
    <property type="entry name" value="YbgC/YbaW"/>
</dbReference>
<evidence type="ECO:0000313" key="4">
    <source>
        <dbReference type="Proteomes" id="UP000467132"/>
    </source>
</evidence>
<comment type="caution">
    <text evidence="3">The sequence shown here is derived from an EMBL/GenBank/DDBJ whole genome shotgun (WGS) entry which is preliminary data.</text>
</comment>
<dbReference type="PANTHER" id="PTHR31793">
    <property type="entry name" value="4-HYDROXYBENZOYL-COA THIOESTERASE FAMILY MEMBER"/>
    <property type="match status" value="1"/>
</dbReference>
<accession>A0A845R0E0</accession>
<keyword evidence="4" id="KW-1185">Reference proteome</keyword>
<keyword evidence="2" id="KW-0378">Hydrolase</keyword>
<dbReference type="GO" id="GO:0047617">
    <property type="term" value="F:fatty acyl-CoA hydrolase activity"/>
    <property type="evidence" value="ECO:0007669"/>
    <property type="project" value="TreeGrafter"/>
</dbReference>
<dbReference type="PIRSF" id="PIRSF003230">
    <property type="entry name" value="YbgC"/>
    <property type="match status" value="1"/>
</dbReference>
<name>A0A845R0E0_9CLOT</name>
<dbReference type="SUPFAM" id="SSF54637">
    <property type="entry name" value="Thioesterase/thiol ester dehydrase-isomerase"/>
    <property type="match status" value="1"/>
</dbReference>
<proteinExistence type="inferred from homology"/>
<evidence type="ECO:0000256" key="1">
    <source>
        <dbReference type="ARBA" id="ARBA00005953"/>
    </source>
</evidence>
<dbReference type="EMBL" id="QXXA01000023">
    <property type="protein sequence ID" value="NBI08175.1"/>
    <property type="molecule type" value="Genomic_DNA"/>
</dbReference>
<evidence type="ECO:0000313" key="3">
    <source>
        <dbReference type="EMBL" id="NBI08175.1"/>
    </source>
</evidence>